<evidence type="ECO:0000259" key="11">
    <source>
        <dbReference type="PROSITE" id="PS50011"/>
    </source>
</evidence>
<evidence type="ECO:0000256" key="7">
    <source>
        <dbReference type="ARBA" id="ARBA00022777"/>
    </source>
</evidence>
<keyword evidence="4" id="KW-0597">Phosphoprotein</keyword>
<keyword evidence="8" id="KW-0067">ATP-binding</keyword>
<sequence length="454" mass="51742">MEKSGWLNKQGGRIKSWKKRYFVLSGPIARYYSKPGDSQKGLIDLTEATQIAADNECKRQPAIKIVTPKRTFLIQANAEADRQSWIEAFRNAKNSNSSSNALSAPAQPASVKPQTSDSNQQTPISVDDFEYIRVLGRGTFGKVQLVKFKRDGQIYTMKSMKKEVLQEHEHVEQSIVERDIYIKTRHPFLVSAHYSFQTADSIFLILDYVPGGELFERLKQENKFEESRAKLYAAEIMLALGHLHSLKLIFRDLKPENILLDENGHVRLTDFGLVKTNMGADDSTTTFCGTPEYIAPEMLQQKSYTKSVDWWSFGILLYEMLTGLPPFYDSNTSRMYQKILKDNLEIPSYISEEGADFIRKLLERDPQRRLGSSERDCEELKEHPFFKEYDWDAILAKRIEPQWKPIIKSETDTSNFDAQFTAERAGPSYANAGALNANTQSSFVGFTCTDPSAL</sequence>
<dbReference type="EC" id="2.7.11.1" evidence="2"/>
<comment type="similarity">
    <text evidence="1">Belongs to the protein kinase superfamily. AGC Ser/Thr protein kinase family. RAC subfamily.</text>
</comment>
<feature type="domain" description="PH" evidence="10">
    <location>
        <begin position="1"/>
        <end position="94"/>
    </location>
</feature>
<dbReference type="InterPro" id="IPR000961">
    <property type="entry name" value="AGC-kinase_C"/>
</dbReference>
<dbReference type="SMART" id="SM00220">
    <property type="entry name" value="S_TKc"/>
    <property type="match status" value="1"/>
</dbReference>
<dbReference type="InterPro" id="IPR001849">
    <property type="entry name" value="PH_domain"/>
</dbReference>
<evidence type="ECO:0000259" key="10">
    <source>
        <dbReference type="PROSITE" id="PS50003"/>
    </source>
</evidence>
<gene>
    <name evidence="13" type="ORF">M9Y10_002720</name>
</gene>
<evidence type="ECO:0000313" key="14">
    <source>
        <dbReference type="Proteomes" id="UP001470230"/>
    </source>
</evidence>
<dbReference type="InterPro" id="IPR017892">
    <property type="entry name" value="Pkinase_C"/>
</dbReference>
<comment type="caution">
    <text evidence="13">The sequence shown here is derived from an EMBL/GenBank/DDBJ whole genome shotgun (WGS) entry which is preliminary data.</text>
</comment>
<keyword evidence="3" id="KW-0723">Serine/threonine-protein kinase</keyword>
<dbReference type="SMART" id="SM00233">
    <property type="entry name" value="PH"/>
    <property type="match status" value="1"/>
</dbReference>
<dbReference type="InterPro" id="IPR000719">
    <property type="entry name" value="Prot_kinase_dom"/>
</dbReference>
<dbReference type="Pfam" id="PF00169">
    <property type="entry name" value="PH"/>
    <property type="match status" value="1"/>
</dbReference>
<dbReference type="PANTHER" id="PTHR24351">
    <property type="entry name" value="RIBOSOMAL PROTEIN S6 KINASE"/>
    <property type="match status" value="1"/>
</dbReference>
<evidence type="ECO:0000256" key="6">
    <source>
        <dbReference type="ARBA" id="ARBA00022741"/>
    </source>
</evidence>
<accession>A0ABR2LBI7</accession>
<dbReference type="Proteomes" id="UP001470230">
    <property type="component" value="Unassembled WGS sequence"/>
</dbReference>
<dbReference type="Gene3D" id="3.30.200.20">
    <property type="entry name" value="Phosphorylase Kinase, domain 1"/>
    <property type="match status" value="1"/>
</dbReference>
<dbReference type="Pfam" id="PF00433">
    <property type="entry name" value="Pkinase_C"/>
    <property type="match status" value="1"/>
</dbReference>
<evidence type="ECO:0000259" key="12">
    <source>
        <dbReference type="PROSITE" id="PS51285"/>
    </source>
</evidence>
<evidence type="ECO:0000256" key="2">
    <source>
        <dbReference type="ARBA" id="ARBA00012513"/>
    </source>
</evidence>
<dbReference type="Pfam" id="PF00069">
    <property type="entry name" value="Pkinase"/>
    <property type="match status" value="1"/>
</dbReference>
<dbReference type="InterPro" id="IPR011993">
    <property type="entry name" value="PH-like_dom_sf"/>
</dbReference>
<dbReference type="SMART" id="SM00133">
    <property type="entry name" value="S_TK_X"/>
    <property type="match status" value="1"/>
</dbReference>
<evidence type="ECO:0000256" key="8">
    <source>
        <dbReference type="ARBA" id="ARBA00022840"/>
    </source>
</evidence>
<dbReference type="InterPro" id="IPR011009">
    <property type="entry name" value="Kinase-like_dom_sf"/>
</dbReference>
<dbReference type="EMBL" id="JAPFFF010000001">
    <property type="protein sequence ID" value="KAK8900393.1"/>
    <property type="molecule type" value="Genomic_DNA"/>
</dbReference>
<dbReference type="PROSITE" id="PS51285">
    <property type="entry name" value="AGC_KINASE_CTER"/>
    <property type="match status" value="1"/>
</dbReference>
<dbReference type="Gene3D" id="2.30.29.30">
    <property type="entry name" value="Pleckstrin-homology domain (PH domain)/Phosphotyrosine-binding domain (PTB)"/>
    <property type="match status" value="1"/>
</dbReference>
<evidence type="ECO:0000256" key="9">
    <source>
        <dbReference type="SAM" id="MobiDB-lite"/>
    </source>
</evidence>
<keyword evidence="6" id="KW-0547">Nucleotide-binding</keyword>
<evidence type="ECO:0000256" key="5">
    <source>
        <dbReference type="ARBA" id="ARBA00022679"/>
    </source>
</evidence>
<name>A0ABR2LBI7_9EUKA</name>
<evidence type="ECO:0000313" key="13">
    <source>
        <dbReference type="EMBL" id="KAK8900393.1"/>
    </source>
</evidence>
<proteinExistence type="inferred from homology"/>
<keyword evidence="5" id="KW-0808">Transferase</keyword>
<dbReference type="PROSITE" id="PS50011">
    <property type="entry name" value="PROTEIN_KINASE_DOM"/>
    <property type="match status" value="1"/>
</dbReference>
<organism evidence="13 14">
    <name type="scientific">Tritrichomonas musculus</name>
    <dbReference type="NCBI Taxonomy" id="1915356"/>
    <lineage>
        <taxon>Eukaryota</taxon>
        <taxon>Metamonada</taxon>
        <taxon>Parabasalia</taxon>
        <taxon>Tritrichomonadida</taxon>
        <taxon>Tritrichomonadidae</taxon>
        <taxon>Tritrichomonas</taxon>
    </lineage>
</organism>
<dbReference type="PROSITE" id="PS50003">
    <property type="entry name" value="PH_DOMAIN"/>
    <property type="match status" value="1"/>
</dbReference>
<evidence type="ECO:0000256" key="1">
    <source>
        <dbReference type="ARBA" id="ARBA00006935"/>
    </source>
</evidence>
<protein>
    <recommendedName>
        <fullName evidence="2">non-specific serine/threonine protein kinase</fullName>
        <ecNumber evidence="2">2.7.11.1</ecNumber>
    </recommendedName>
</protein>
<evidence type="ECO:0000256" key="3">
    <source>
        <dbReference type="ARBA" id="ARBA00022527"/>
    </source>
</evidence>
<dbReference type="Gene3D" id="1.10.510.10">
    <property type="entry name" value="Transferase(Phosphotransferase) domain 1"/>
    <property type="match status" value="1"/>
</dbReference>
<dbReference type="SUPFAM" id="SSF56112">
    <property type="entry name" value="Protein kinase-like (PK-like)"/>
    <property type="match status" value="1"/>
</dbReference>
<dbReference type="CDD" id="cd05123">
    <property type="entry name" value="STKc_AGC"/>
    <property type="match status" value="1"/>
</dbReference>
<feature type="region of interest" description="Disordered" evidence="9">
    <location>
        <begin position="96"/>
        <end position="122"/>
    </location>
</feature>
<feature type="domain" description="Protein kinase" evidence="11">
    <location>
        <begin position="129"/>
        <end position="386"/>
    </location>
</feature>
<reference evidence="13 14" key="1">
    <citation type="submission" date="2024-04" db="EMBL/GenBank/DDBJ databases">
        <title>Tritrichomonas musculus Genome.</title>
        <authorList>
            <person name="Alves-Ferreira E."/>
            <person name="Grigg M."/>
            <person name="Lorenzi H."/>
            <person name="Galac M."/>
        </authorList>
    </citation>
    <scope>NUCLEOTIDE SEQUENCE [LARGE SCALE GENOMIC DNA]</scope>
    <source>
        <strain evidence="13 14">EAF2021</strain>
    </source>
</reference>
<feature type="compositionally biased region" description="Polar residues" evidence="9">
    <location>
        <begin position="112"/>
        <end position="122"/>
    </location>
</feature>
<dbReference type="SUPFAM" id="SSF50729">
    <property type="entry name" value="PH domain-like"/>
    <property type="match status" value="1"/>
</dbReference>
<keyword evidence="14" id="KW-1185">Reference proteome</keyword>
<feature type="domain" description="AGC-kinase C-terminal" evidence="12">
    <location>
        <begin position="387"/>
        <end position="454"/>
    </location>
</feature>
<keyword evidence="7" id="KW-0418">Kinase</keyword>
<evidence type="ECO:0000256" key="4">
    <source>
        <dbReference type="ARBA" id="ARBA00022553"/>
    </source>
</evidence>
<dbReference type="InterPro" id="IPR045270">
    <property type="entry name" value="STKc_AGC"/>
</dbReference>
<feature type="compositionally biased region" description="Low complexity" evidence="9">
    <location>
        <begin position="96"/>
        <end position="110"/>
    </location>
</feature>